<comment type="subcellular location">
    <subcellularLocation>
        <location evidence="1 7">Cell membrane</location>
        <topology evidence="1 7">Multi-pass membrane protein</topology>
    </subcellularLocation>
</comment>
<evidence type="ECO:0000256" key="3">
    <source>
        <dbReference type="ARBA" id="ARBA00022475"/>
    </source>
</evidence>
<keyword evidence="4 7" id="KW-0812">Transmembrane</keyword>
<proteinExistence type="inferred from homology"/>
<evidence type="ECO:0000313" key="10">
    <source>
        <dbReference type="EMBL" id="ROP27086.1"/>
    </source>
</evidence>
<comment type="similarity">
    <text evidence="7">Belongs to the binding-protein-dependent transport system permease family.</text>
</comment>
<evidence type="ECO:0000256" key="2">
    <source>
        <dbReference type="ARBA" id="ARBA00022448"/>
    </source>
</evidence>
<feature type="transmembrane region" description="Helical" evidence="7">
    <location>
        <begin position="40"/>
        <end position="61"/>
    </location>
</feature>
<dbReference type="Pfam" id="PF00528">
    <property type="entry name" value="BPD_transp_1"/>
    <property type="match status" value="1"/>
</dbReference>
<dbReference type="GO" id="GO:0005886">
    <property type="term" value="C:plasma membrane"/>
    <property type="evidence" value="ECO:0007669"/>
    <property type="project" value="UniProtKB-SubCell"/>
</dbReference>
<evidence type="ECO:0000313" key="11">
    <source>
        <dbReference type="Proteomes" id="UP000276232"/>
    </source>
</evidence>
<feature type="domain" description="ABC transmembrane type-1" evidence="9">
    <location>
        <begin position="99"/>
        <end position="313"/>
    </location>
</feature>
<dbReference type="GO" id="GO:0055085">
    <property type="term" value="P:transmembrane transport"/>
    <property type="evidence" value="ECO:0007669"/>
    <property type="project" value="InterPro"/>
</dbReference>
<dbReference type="InParanoid" id="A0A3N1GA28"/>
<dbReference type="InterPro" id="IPR051393">
    <property type="entry name" value="ABC_transporter_permease"/>
</dbReference>
<name>A0A3N1GA28_9ACTN</name>
<keyword evidence="5 7" id="KW-1133">Transmembrane helix</keyword>
<dbReference type="AlphaFoldDB" id="A0A3N1GA28"/>
<dbReference type="EMBL" id="RJKN01000008">
    <property type="protein sequence ID" value="ROP27086.1"/>
    <property type="molecule type" value="Genomic_DNA"/>
</dbReference>
<feature type="transmembrane region" description="Helical" evidence="7">
    <location>
        <begin position="292"/>
        <end position="312"/>
    </location>
</feature>
<accession>A0A3N1GA28</accession>
<dbReference type="Proteomes" id="UP000276232">
    <property type="component" value="Unassembled WGS sequence"/>
</dbReference>
<evidence type="ECO:0000256" key="6">
    <source>
        <dbReference type="ARBA" id="ARBA00023136"/>
    </source>
</evidence>
<keyword evidence="3" id="KW-1003">Cell membrane</keyword>
<dbReference type="InterPro" id="IPR035906">
    <property type="entry name" value="MetI-like_sf"/>
</dbReference>
<evidence type="ECO:0000256" key="4">
    <source>
        <dbReference type="ARBA" id="ARBA00022692"/>
    </source>
</evidence>
<evidence type="ECO:0000256" key="1">
    <source>
        <dbReference type="ARBA" id="ARBA00004651"/>
    </source>
</evidence>
<dbReference type="SUPFAM" id="SSF161098">
    <property type="entry name" value="MetI-like"/>
    <property type="match status" value="1"/>
</dbReference>
<dbReference type="PROSITE" id="PS50928">
    <property type="entry name" value="ABC_TM1"/>
    <property type="match status" value="1"/>
</dbReference>
<dbReference type="Gene3D" id="1.10.3720.10">
    <property type="entry name" value="MetI-like"/>
    <property type="match status" value="1"/>
</dbReference>
<keyword evidence="6 7" id="KW-0472">Membrane</keyword>
<feature type="transmembrane region" description="Helical" evidence="7">
    <location>
        <begin position="99"/>
        <end position="124"/>
    </location>
</feature>
<evidence type="ECO:0000256" key="8">
    <source>
        <dbReference type="SAM" id="MobiDB-lite"/>
    </source>
</evidence>
<evidence type="ECO:0000256" key="7">
    <source>
        <dbReference type="RuleBase" id="RU363032"/>
    </source>
</evidence>
<organism evidence="10 11">
    <name type="scientific">Pseudokineococcus lusitanus</name>
    <dbReference type="NCBI Taxonomy" id="763993"/>
    <lineage>
        <taxon>Bacteria</taxon>
        <taxon>Bacillati</taxon>
        <taxon>Actinomycetota</taxon>
        <taxon>Actinomycetes</taxon>
        <taxon>Kineosporiales</taxon>
        <taxon>Kineosporiaceae</taxon>
        <taxon>Pseudokineococcus</taxon>
    </lineage>
</organism>
<dbReference type="PANTHER" id="PTHR30193">
    <property type="entry name" value="ABC TRANSPORTER PERMEASE PROTEIN"/>
    <property type="match status" value="1"/>
</dbReference>
<dbReference type="PANTHER" id="PTHR30193:SF41">
    <property type="entry name" value="DIACETYLCHITOBIOSE UPTAKE SYSTEM PERMEASE PROTEIN NGCF"/>
    <property type="match status" value="1"/>
</dbReference>
<feature type="transmembrane region" description="Helical" evidence="7">
    <location>
        <begin position="184"/>
        <end position="207"/>
    </location>
</feature>
<dbReference type="CDD" id="cd06261">
    <property type="entry name" value="TM_PBP2"/>
    <property type="match status" value="1"/>
</dbReference>
<feature type="transmembrane region" description="Helical" evidence="7">
    <location>
        <begin position="238"/>
        <end position="258"/>
    </location>
</feature>
<reference evidence="10 11" key="1">
    <citation type="journal article" date="2015" name="Stand. Genomic Sci.">
        <title>Genomic Encyclopedia of Bacterial and Archaeal Type Strains, Phase III: the genomes of soil and plant-associated and newly described type strains.</title>
        <authorList>
            <person name="Whitman W.B."/>
            <person name="Woyke T."/>
            <person name="Klenk H.P."/>
            <person name="Zhou Y."/>
            <person name="Lilburn T.G."/>
            <person name="Beck B.J."/>
            <person name="De Vos P."/>
            <person name="Vandamme P."/>
            <person name="Eisen J.A."/>
            <person name="Garrity G."/>
            <person name="Hugenholtz P."/>
            <person name="Kyrpides N.C."/>
        </authorList>
    </citation>
    <scope>NUCLEOTIDE SEQUENCE [LARGE SCALE GENOMIC DNA]</scope>
    <source>
        <strain evidence="10 11">CECT 7306</strain>
    </source>
</reference>
<dbReference type="RefSeq" id="WP_241967208.1">
    <property type="nucleotide sequence ID" value="NZ_RJKN01000008.1"/>
</dbReference>
<comment type="caution">
    <text evidence="10">The sequence shown here is derived from an EMBL/GenBank/DDBJ whole genome shotgun (WGS) entry which is preliminary data.</text>
</comment>
<keyword evidence="11" id="KW-1185">Reference proteome</keyword>
<feature type="transmembrane region" description="Helical" evidence="7">
    <location>
        <begin position="136"/>
        <end position="156"/>
    </location>
</feature>
<protein>
    <submittedName>
        <fullName evidence="10">Carbohydrate ABC transporter membrane protein 1 (CUT1 family)</fullName>
    </submittedName>
</protein>
<evidence type="ECO:0000256" key="5">
    <source>
        <dbReference type="ARBA" id="ARBA00022989"/>
    </source>
</evidence>
<sequence length="322" mass="34607">MSAVGSAAQTTVPAPGAVLDGDAPGGVRRRRGPSLTTSRGGFWFVLPFLVVYALFTLWPIVYGLGMSFFDTSLISGGAQFVGLDNYARLLGDGEVWRTLGITLLFTLLSTVPLVLISLGMALLVHTGTRGQWFWRFAYFAPFLLPVATVVLIWQWLFQGDFGLVNGALGLVGLPDVGWLSDPAVGLWSVVVLTVWWTVGFNFLLYLAALQAIPQTVYEAAAIDGAAGWRRLVSITLPLLKVTTGLVLTLQVLASLKLFDQAYILYGGSGGPGGVAAPVLQYVYDTGFVNYRLGYAAAISYVFFLIIIVVSLVQAGISRRRSA</sequence>
<keyword evidence="2 7" id="KW-0813">Transport</keyword>
<gene>
    <name evidence="10" type="ORF">EDC03_3014</name>
</gene>
<evidence type="ECO:0000259" key="9">
    <source>
        <dbReference type="PROSITE" id="PS50928"/>
    </source>
</evidence>
<dbReference type="InterPro" id="IPR000515">
    <property type="entry name" value="MetI-like"/>
</dbReference>
<feature type="region of interest" description="Disordered" evidence="8">
    <location>
        <begin position="1"/>
        <end position="25"/>
    </location>
</feature>